<dbReference type="Proteomes" id="UP000249056">
    <property type="component" value="Unassembled WGS sequence"/>
</dbReference>
<evidence type="ECO:0000313" key="4">
    <source>
        <dbReference type="EMBL" id="RAL62850.1"/>
    </source>
</evidence>
<dbReference type="PRINTS" id="PR01625">
    <property type="entry name" value="GSTRNSFRASEO"/>
</dbReference>
<dbReference type="InterPro" id="IPR050983">
    <property type="entry name" value="GST_Omega/HSP26"/>
</dbReference>
<comment type="caution">
    <text evidence="4">The sequence shown here is derived from an EMBL/GenBank/DDBJ whole genome shotgun (WGS) entry which is preliminary data.</text>
</comment>
<dbReference type="GO" id="GO:0045174">
    <property type="term" value="F:glutathione dehydrogenase (ascorbate) activity"/>
    <property type="evidence" value="ECO:0007669"/>
    <property type="project" value="UniProtKB-ARBA"/>
</dbReference>
<dbReference type="Gene3D" id="3.40.30.10">
    <property type="entry name" value="Glutaredoxin"/>
    <property type="match status" value="1"/>
</dbReference>
<name>A0A395IRC5_9HELO</name>
<dbReference type="InterPro" id="IPR005442">
    <property type="entry name" value="GST_omega"/>
</dbReference>
<dbReference type="PANTHER" id="PTHR43968:SF13">
    <property type="entry name" value="GLUTATHIONE TRANSFERASE OMEGA-1"/>
    <property type="match status" value="1"/>
</dbReference>
<dbReference type="OrthoDB" id="4951845at2759"/>
<dbReference type="SUPFAM" id="SSF47616">
    <property type="entry name" value="GST C-terminal domain-like"/>
    <property type="match status" value="1"/>
</dbReference>
<dbReference type="InterPro" id="IPR010987">
    <property type="entry name" value="Glutathione-S-Trfase_C-like"/>
</dbReference>
<accession>A0A395IRC5</accession>
<dbReference type="PROSITE" id="PS50404">
    <property type="entry name" value="GST_NTER"/>
    <property type="match status" value="1"/>
</dbReference>
<keyword evidence="1" id="KW-0560">Oxidoreductase</keyword>
<evidence type="ECO:0000313" key="5">
    <source>
        <dbReference type="Proteomes" id="UP000249056"/>
    </source>
</evidence>
<dbReference type="Pfam" id="PF13409">
    <property type="entry name" value="GST_N_2"/>
    <property type="match status" value="1"/>
</dbReference>
<organism evidence="4 5">
    <name type="scientific">Monilinia fructigena</name>
    <dbReference type="NCBI Taxonomy" id="38457"/>
    <lineage>
        <taxon>Eukaryota</taxon>
        <taxon>Fungi</taxon>
        <taxon>Dikarya</taxon>
        <taxon>Ascomycota</taxon>
        <taxon>Pezizomycotina</taxon>
        <taxon>Leotiomycetes</taxon>
        <taxon>Helotiales</taxon>
        <taxon>Sclerotiniaceae</taxon>
        <taxon>Monilinia</taxon>
    </lineage>
</organism>
<evidence type="ECO:0008006" key="6">
    <source>
        <dbReference type="Google" id="ProtNLM"/>
    </source>
</evidence>
<sequence length="273" mass="31981">MTQATALESHPDADLYPHATGFAAQMVKKYSKEEPVKLYAGWFCPFVQRVLLVLLEKNIPFQYIEVNPYHKPESLLKLNPRGLIPTLEYEGKALYESTIICEFLEDAYPSHWPRLLTREPFERARLRIWIDHITSRIIPAFHRFLQYQSLSPKDPKFLSLRSSFLTSIYQFIEEMHPTGPYFTGRDPCLVDYILAPWAIRIWVFDYFKGGLNIEELGDMRERWEKWVDAIEGRNSIKMSLSETEYYLPIYQRYADDVAQSELGKATRKGEGVP</sequence>
<dbReference type="PANTHER" id="PTHR43968">
    <property type="match status" value="1"/>
</dbReference>
<protein>
    <recommendedName>
        <fullName evidence="6">GST N-terminal domain-containing protein</fullName>
    </recommendedName>
</protein>
<dbReference type="SFLD" id="SFLDG00358">
    <property type="entry name" value="Main_(cytGST)"/>
    <property type="match status" value="1"/>
</dbReference>
<feature type="domain" description="GST N-terminal" evidence="2">
    <location>
        <begin position="34"/>
        <end position="112"/>
    </location>
</feature>
<dbReference type="AlphaFoldDB" id="A0A395IRC5"/>
<reference evidence="4 5" key="1">
    <citation type="submission" date="2018-06" db="EMBL/GenBank/DDBJ databases">
        <title>Genome Sequence of the Brown Rot Fungal Pathogen Monilinia fructigena.</title>
        <authorList>
            <person name="Landi L."/>
            <person name="De Miccolis Angelini R.M."/>
            <person name="Pollastro S."/>
            <person name="Abate D."/>
            <person name="Faretra F."/>
            <person name="Romanazzi G."/>
        </authorList>
    </citation>
    <scope>NUCLEOTIDE SEQUENCE [LARGE SCALE GENOMIC DNA]</scope>
    <source>
        <strain evidence="4 5">Mfrg269</strain>
    </source>
</reference>
<feature type="domain" description="GST C-terminal" evidence="3">
    <location>
        <begin position="119"/>
        <end position="249"/>
    </location>
</feature>
<dbReference type="PROSITE" id="PS50405">
    <property type="entry name" value="GST_CTER"/>
    <property type="match status" value="1"/>
</dbReference>
<dbReference type="EMBL" id="QKRW01000022">
    <property type="protein sequence ID" value="RAL62850.1"/>
    <property type="molecule type" value="Genomic_DNA"/>
</dbReference>
<dbReference type="CDD" id="cd00299">
    <property type="entry name" value="GST_C_family"/>
    <property type="match status" value="1"/>
</dbReference>
<dbReference type="InterPro" id="IPR040079">
    <property type="entry name" value="Glutathione_S-Trfase"/>
</dbReference>
<evidence type="ECO:0000259" key="3">
    <source>
        <dbReference type="PROSITE" id="PS50405"/>
    </source>
</evidence>
<dbReference type="Gene3D" id="1.20.1050.10">
    <property type="match status" value="1"/>
</dbReference>
<dbReference type="SFLD" id="SFLDS00019">
    <property type="entry name" value="Glutathione_Transferase_(cytos"/>
    <property type="match status" value="1"/>
</dbReference>
<dbReference type="GO" id="GO:0005737">
    <property type="term" value="C:cytoplasm"/>
    <property type="evidence" value="ECO:0007669"/>
    <property type="project" value="InterPro"/>
</dbReference>
<keyword evidence="5" id="KW-1185">Reference proteome</keyword>
<gene>
    <name evidence="4" type="ORF">DID88_004691</name>
</gene>
<evidence type="ECO:0000256" key="1">
    <source>
        <dbReference type="ARBA" id="ARBA00023002"/>
    </source>
</evidence>
<dbReference type="InterPro" id="IPR036282">
    <property type="entry name" value="Glutathione-S-Trfase_C_sf"/>
</dbReference>
<evidence type="ECO:0000259" key="2">
    <source>
        <dbReference type="PROSITE" id="PS50404"/>
    </source>
</evidence>
<proteinExistence type="predicted"/>
<dbReference type="InterPro" id="IPR004045">
    <property type="entry name" value="Glutathione_S-Trfase_N"/>
</dbReference>
<dbReference type="GO" id="GO:0004364">
    <property type="term" value="F:glutathione transferase activity"/>
    <property type="evidence" value="ECO:0007669"/>
    <property type="project" value="InterPro"/>
</dbReference>
<dbReference type="SUPFAM" id="SSF52833">
    <property type="entry name" value="Thioredoxin-like"/>
    <property type="match status" value="1"/>
</dbReference>
<dbReference type="InterPro" id="IPR036249">
    <property type="entry name" value="Thioredoxin-like_sf"/>
</dbReference>